<protein>
    <submittedName>
        <fullName evidence="1">Uncharacterized protein</fullName>
    </submittedName>
</protein>
<proteinExistence type="predicted"/>
<sequence length="120" mass="13703">MNLESLHSIAYRDPSEIASFIVEMEAALSAEQVNIIRNFLATVNFSPMKYEILQDETRGFLKKVIIGLVFGEINVLSFSEPSIKQSVLQKFDEVCQLLSIDKKFISPITNYSNEICSYWD</sequence>
<dbReference type="RefSeq" id="WP_147223399.1">
    <property type="nucleotide sequence ID" value="NZ_CAJGYY010000001.1"/>
</dbReference>
<keyword evidence="2" id="KW-1185">Reference proteome</keyword>
<dbReference type="Proteomes" id="UP000321903">
    <property type="component" value="Unassembled WGS sequence"/>
</dbReference>
<accession>A0A5C7A2G7</accession>
<dbReference type="EMBL" id="VORZ01000002">
    <property type="protein sequence ID" value="TXD96727.1"/>
    <property type="molecule type" value="Genomic_DNA"/>
</dbReference>
<comment type="caution">
    <text evidence="1">The sequence shown here is derived from an EMBL/GenBank/DDBJ whole genome shotgun (WGS) entry which is preliminary data.</text>
</comment>
<evidence type="ECO:0000313" key="2">
    <source>
        <dbReference type="Proteomes" id="UP000321903"/>
    </source>
</evidence>
<reference evidence="1 2" key="1">
    <citation type="submission" date="2019-08" db="EMBL/GenBank/DDBJ databases">
        <title>Genome sequence of Psychrobacter frigidicola ACAM304 (type strain).</title>
        <authorList>
            <person name="Bowman J.P."/>
        </authorList>
    </citation>
    <scope>NUCLEOTIDE SEQUENCE [LARGE SCALE GENOMIC DNA]</scope>
    <source>
        <strain evidence="1 2">ACAM 304</strain>
    </source>
</reference>
<name>A0A5C7A2G7_9GAMM</name>
<organism evidence="1 2">
    <name type="scientific">Psychrobacter frigidicola</name>
    <dbReference type="NCBI Taxonomy" id="45611"/>
    <lineage>
        <taxon>Bacteria</taxon>
        <taxon>Pseudomonadati</taxon>
        <taxon>Pseudomonadota</taxon>
        <taxon>Gammaproteobacteria</taxon>
        <taxon>Moraxellales</taxon>
        <taxon>Moraxellaceae</taxon>
        <taxon>Psychrobacter</taxon>
    </lineage>
</organism>
<gene>
    <name evidence="1" type="ORF">ES754_06685</name>
</gene>
<dbReference type="AlphaFoldDB" id="A0A5C7A2G7"/>
<evidence type="ECO:0000313" key="1">
    <source>
        <dbReference type="EMBL" id="TXD96727.1"/>
    </source>
</evidence>